<dbReference type="InterPro" id="IPR010636">
    <property type="entry name" value="Class_II_hydrophobin"/>
</dbReference>
<feature type="compositionally biased region" description="Gly residues" evidence="3">
    <location>
        <begin position="98"/>
        <end position="120"/>
    </location>
</feature>
<evidence type="ECO:0000313" key="5">
    <source>
        <dbReference type="Proteomes" id="UP000054337"/>
    </source>
</evidence>
<dbReference type="AlphaFoldDB" id="W7EYY5"/>
<dbReference type="SUPFAM" id="SSF101751">
    <property type="entry name" value="Hydrophobin II, HfbII"/>
    <property type="match status" value="1"/>
</dbReference>
<evidence type="ECO:0000313" key="4">
    <source>
        <dbReference type="EMBL" id="EUN31075.1"/>
    </source>
</evidence>
<protein>
    <recommendedName>
        <fullName evidence="6">Hydrophobin</fullName>
    </recommendedName>
</protein>
<dbReference type="GO" id="GO:0005576">
    <property type="term" value="C:extracellular region"/>
    <property type="evidence" value="ECO:0007669"/>
    <property type="project" value="InterPro"/>
</dbReference>
<dbReference type="RefSeq" id="XP_014560675.1">
    <property type="nucleotide sequence ID" value="XM_014705189.1"/>
</dbReference>
<keyword evidence="5" id="KW-1185">Reference proteome</keyword>
<reference evidence="4 5" key="1">
    <citation type="journal article" date="2013" name="PLoS Genet.">
        <title>Comparative genome structure, secondary metabolite, and effector coding capacity across Cochliobolus pathogens.</title>
        <authorList>
            <person name="Condon B.J."/>
            <person name="Leng Y."/>
            <person name="Wu D."/>
            <person name="Bushley K.E."/>
            <person name="Ohm R.A."/>
            <person name="Otillar R."/>
            <person name="Martin J."/>
            <person name="Schackwitz W."/>
            <person name="Grimwood J."/>
            <person name="MohdZainudin N."/>
            <person name="Xue C."/>
            <person name="Wang R."/>
            <person name="Manning V.A."/>
            <person name="Dhillon B."/>
            <person name="Tu Z.J."/>
            <person name="Steffenson B.J."/>
            <person name="Salamov A."/>
            <person name="Sun H."/>
            <person name="Lowry S."/>
            <person name="LaButti K."/>
            <person name="Han J."/>
            <person name="Copeland A."/>
            <person name="Lindquist E."/>
            <person name="Barry K."/>
            <person name="Schmutz J."/>
            <person name="Baker S.E."/>
            <person name="Ciuffetti L.M."/>
            <person name="Grigoriev I.V."/>
            <person name="Zhong S."/>
            <person name="Turgeon B.G."/>
        </authorList>
    </citation>
    <scope>NUCLEOTIDE SEQUENCE [LARGE SCALE GENOMIC DNA]</scope>
    <source>
        <strain evidence="4 5">FI3</strain>
    </source>
</reference>
<dbReference type="EMBL" id="KI968701">
    <property type="protein sequence ID" value="EUN31075.1"/>
    <property type="molecule type" value="Genomic_DNA"/>
</dbReference>
<accession>W7EYY5</accession>
<dbReference type="InterPro" id="IPR036686">
    <property type="entry name" value="Class_II_Hydrophobin_sf"/>
</dbReference>
<evidence type="ECO:0000256" key="1">
    <source>
        <dbReference type="ARBA" id="ARBA00009576"/>
    </source>
</evidence>
<evidence type="ECO:0000256" key="3">
    <source>
        <dbReference type="SAM" id="MobiDB-lite"/>
    </source>
</evidence>
<dbReference type="Gene3D" id="3.20.120.10">
    <property type="entry name" value="Hydrophobin"/>
    <property type="match status" value="1"/>
</dbReference>
<feature type="compositionally biased region" description="Acidic residues" evidence="3">
    <location>
        <begin position="123"/>
        <end position="138"/>
    </location>
</feature>
<dbReference type="OrthoDB" id="4500971at2759"/>
<feature type="compositionally biased region" description="Polar residues" evidence="3">
    <location>
        <begin position="147"/>
        <end position="162"/>
    </location>
</feature>
<dbReference type="Proteomes" id="UP000054337">
    <property type="component" value="Unassembled WGS sequence"/>
</dbReference>
<dbReference type="PANTHER" id="PTHR42341">
    <property type="entry name" value="HYDROPHOBIN"/>
    <property type="match status" value="1"/>
</dbReference>
<sequence>MRYTVLAFAVGATAAPLASYSSGVCPIGLYSNPQCCATDVLGVAALNCQNPATTPTSADQFISGCAGTGQQAKCCVIPVANQAVLCQDVSPNAKSNGGANGGNNGGANGGNNGGANGGNNGDDNNDGNGDDADGDDDSDAHGAGDQSAKTPTSSYPASQETPCPSDVPY</sequence>
<organism evidence="4 5">
    <name type="scientific">Bipolaris victoriae (strain FI3)</name>
    <name type="common">Victoria blight of oats agent</name>
    <name type="synonym">Cochliobolus victoriae</name>
    <dbReference type="NCBI Taxonomy" id="930091"/>
    <lineage>
        <taxon>Eukaryota</taxon>
        <taxon>Fungi</taxon>
        <taxon>Dikarya</taxon>
        <taxon>Ascomycota</taxon>
        <taxon>Pezizomycotina</taxon>
        <taxon>Dothideomycetes</taxon>
        <taxon>Pleosporomycetidae</taxon>
        <taxon>Pleosporales</taxon>
        <taxon>Pleosporineae</taxon>
        <taxon>Pleosporaceae</taxon>
        <taxon>Bipolaris</taxon>
    </lineage>
</organism>
<evidence type="ECO:0000256" key="2">
    <source>
        <dbReference type="ARBA" id="ARBA00023157"/>
    </source>
</evidence>
<feature type="region of interest" description="Disordered" evidence="3">
    <location>
        <begin position="91"/>
        <end position="169"/>
    </location>
</feature>
<gene>
    <name evidence="4" type="ORF">COCVIDRAFT_88578</name>
</gene>
<comment type="similarity">
    <text evidence="1">Belongs to the cerato-ulmin hydrophobin family.</text>
</comment>
<dbReference type="CDD" id="cd23508">
    <property type="entry name" value="hydrophobin_II"/>
    <property type="match status" value="1"/>
</dbReference>
<dbReference type="Pfam" id="PF06766">
    <property type="entry name" value="Hydrophobin_2"/>
    <property type="match status" value="1"/>
</dbReference>
<proteinExistence type="inferred from homology"/>
<dbReference type="GeneID" id="26258888"/>
<dbReference type="HOGENOM" id="CLU_141181_0_0_1"/>
<dbReference type="PANTHER" id="PTHR42341:SF1">
    <property type="entry name" value="HYDROPHOBIN"/>
    <property type="match status" value="1"/>
</dbReference>
<evidence type="ECO:0008006" key="6">
    <source>
        <dbReference type="Google" id="ProtNLM"/>
    </source>
</evidence>
<keyword evidence="2" id="KW-1015">Disulfide bond</keyword>
<name>W7EYY5_BIPV3</name>